<feature type="signal peptide" evidence="3">
    <location>
        <begin position="1"/>
        <end position="19"/>
    </location>
</feature>
<dbReference type="Proteomes" id="UP000268016">
    <property type="component" value="Unassembled WGS sequence"/>
</dbReference>
<organism evidence="5 6">
    <name type="scientific">Histidinibacterium lentulum</name>
    <dbReference type="NCBI Taxonomy" id="2480588"/>
    <lineage>
        <taxon>Bacteria</taxon>
        <taxon>Pseudomonadati</taxon>
        <taxon>Pseudomonadota</taxon>
        <taxon>Alphaproteobacteria</taxon>
        <taxon>Rhodobacterales</taxon>
        <taxon>Paracoccaceae</taxon>
        <taxon>Histidinibacterium</taxon>
    </lineage>
</organism>
<dbReference type="RefSeq" id="WP_123642635.1">
    <property type="nucleotide sequence ID" value="NZ_ML119085.1"/>
</dbReference>
<sequence>MRYMMICAALALSACGILPGERSAPSATASTAGLFPGETPEMRALVNRFAAEHEIPPSLLHRVIQRESDYRANARNGPYWGLMQIMPETARTMGHRGPPQELLDPEVNLTYAGRYLRGAWLVADGNEAAAVRWYARGYYYEARDRCMLVETGLKSREVARHCR</sequence>
<proteinExistence type="inferred from homology"/>
<comment type="similarity">
    <text evidence="2">Belongs to the virb1 family.</text>
</comment>
<dbReference type="EMBL" id="RDRB01000005">
    <property type="protein sequence ID" value="ROU01306.1"/>
    <property type="molecule type" value="Genomic_DNA"/>
</dbReference>
<keyword evidence="3" id="KW-0732">Signal</keyword>
<reference evidence="5 6" key="1">
    <citation type="submission" date="2018-10" db="EMBL/GenBank/DDBJ databases">
        <title>Histidinibacterium lentulum gen. nov., sp. nov., a marine bacterium from the culture broth of Picochlorum sp. 122.</title>
        <authorList>
            <person name="Wang G."/>
        </authorList>
    </citation>
    <scope>NUCLEOTIDE SEQUENCE [LARGE SCALE GENOMIC DNA]</scope>
    <source>
        <strain evidence="5 6">B17</strain>
    </source>
</reference>
<name>A0A3N2R1W9_9RHOB</name>
<dbReference type="PANTHER" id="PTHR37423">
    <property type="entry name" value="SOLUBLE LYTIC MUREIN TRANSGLYCOSYLASE-RELATED"/>
    <property type="match status" value="1"/>
</dbReference>
<dbReference type="SUPFAM" id="SSF53955">
    <property type="entry name" value="Lysozyme-like"/>
    <property type="match status" value="1"/>
</dbReference>
<dbReference type="AlphaFoldDB" id="A0A3N2R1W9"/>
<dbReference type="PROSITE" id="PS51257">
    <property type="entry name" value="PROKAR_LIPOPROTEIN"/>
    <property type="match status" value="1"/>
</dbReference>
<comment type="similarity">
    <text evidence="1">Belongs to the transglycosylase Slt family.</text>
</comment>
<evidence type="ECO:0000256" key="2">
    <source>
        <dbReference type="ARBA" id="ARBA00009387"/>
    </source>
</evidence>
<keyword evidence="6" id="KW-1185">Reference proteome</keyword>
<comment type="caution">
    <text evidence="5">The sequence shown here is derived from an EMBL/GenBank/DDBJ whole genome shotgun (WGS) entry which is preliminary data.</text>
</comment>
<accession>A0A3N2R1W9</accession>
<evidence type="ECO:0000259" key="4">
    <source>
        <dbReference type="Pfam" id="PF01464"/>
    </source>
</evidence>
<dbReference type="InterPro" id="IPR008258">
    <property type="entry name" value="Transglycosylase_SLT_dom_1"/>
</dbReference>
<dbReference type="Pfam" id="PF01464">
    <property type="entry name" value="SLT"/>
    <property type="match status" value="1"/>
</dbReference>
<evidence type="ECO:0000313" key="6">
    <source>
        <dbReference type="Proteomes" id="UP000268016"/>
    </source>
</evidence>
<evidence type="ECO:0000256" key="1">
    <source>
        <dbReference type="ARBA" id="ARBA00007734"/>
    </source>
</evidence>
<evidence type="ECO:0000256" key="3">
    <source>
        <dbReference type="SAM" id="SignalP"/>
    </source>
</evidence>
<protein>
    <submittedName>
        <fullName evidence="5">Lytic transglycosylase domain-containing protein</fullName>
    </submittedName>
</protein>
<dbReference type="InterPro" id="IPR023346">
    <property type="entry name" value="Lysozyme-like_dom_sf"/>
</dbReference>
<feature type="chain" id="PRO_5018228675" evidence="3">
    <location>
        <begin position="20"/>
        <end position="163"/>
    </location>
</feature>
<feature type="domain" description="Transglycosylase SLT" evidence="4">
    <location>
        <begin position="47"/>
        <end position="137"/>
    </location>
</feature>
<dbReference type="PANTHER" id="PTHR37423:SF2">
    <property type="entry name" value="MEMBRANE-BOUND LYTIC MUREIN TRANSGLYCOSYLASE C"/>
    <property type="match status" value="1"/>
</dbReference>
<gene>
    <name evidence="5" type="ORF">EAT49_11865</name>
</gene>
<dbReference type="Gene3D" id="1.10.530.10">
    <property type="match status" value="1"/>
</dbReference>
<dbReference type="OrthoDB" id="9788661at2"/>
<evidence type="ECO:0000313" key="5">
    <source>
        <dbReference type="EMBL" id="ROU01306.1"/>
    </source>
</evidence>